<geneLocation type="plasmid" evidence="6">
    <name>pdcar1</name>
</geneLocation>
<dbReference type="InterPro" id="IPR000653">
    <property type="entry name" value="DegT/StrS_aminotransferase"/>
</dbReference>
<dbReference type="AlphaFoldDB" id="A0A4P6HR03"/>
<dbReference type="InterPro" id="IPR015422">
    <property type="entry name" value="PyrdxlP-dep_Trfase_small"/>
</dbReference>
<comment type="similarity">
    <text evidence="1 4">Belongs to the DegT/DnrJ/EryC1 family.</text>
</comment>
<dbReference type="SUPFAM" id="SSF53383">
    <property type="entry name" value="PLP-dependent transferases"/>
    <property type="match status" value="1"/>
</dbReference>
<dbReference type="CDD" id="cd00616">
    <property type="entry name" value="AHBA_syn"/>
    <property type="match status" value="1"/>
</dbReference>
<evidence type="ECO:0000256" key="3">
    <source>
        <dbReference type="PIRSR" id="PIRSR000390-2"/>
    </source>
</evidence>
<dbReference type="PIRSF" id="PIRSF000390">
    <property type="entry name" value="PLP_StrS"/>
    <property type="match status" value="1"/>
</dbReference>
<accession>A0A4P6HR03</accession>
<evidence type="ECO:0000256" key="1">
    <source>
        <dbReference type="ARBA" id="ARBA00037999"/>
    </source>
</evidence>
<gene>
    <name evidence="5" type="ORF">C3Y92_20070</name>
</gene>
<name>A0A4P6HR03_9BACT</name>
<dbReference type="InterPro" id="IPR015424">
    <property type="entry name" value="PyrdxlP-dep_Trfase"/>
</dbReference>
<dbReference type="GO" id="GO:0000271">
    <property type="term" value="P:polysaccharide biosynthetic process"/>
    <property type="evidence" value="ECO:0007669"/>
    <property type="project" value="TreeGrafter"/>
</dbReference>
<keyword evidence="3 4" id="KW-0663">Pyridoxal phosphate</keyword>
<dbReference type="Gene3D" id="3.90.1150.10">
    <property type="entry name" value="Aspartate Aminotransferase, domain 1"/>
    <property type="match status" value="1"/>
</dbReference>
<dbReference type="PANTHER" id="PTHR30244">
    <property type="entry name" value="TRANSAMINASE"/>
    <property type="match status" value="1"/>
</dbReference>
<keyword evidence="5" id="KW-0614">Plasmid</keyword>
<dbReference type="KEGG" id="dcb:C3Y92_20070"/>
<dbReference type="EMBL" id="CP026539">
    <property type="protein sequence ID" value="QAZ69585.1"/>
    <property type="molecule type" value="Genomic_DNA"/>
</dbReference>
<keyword evidence="5" id="KW-0808">Transferase</keyword>
<evidence type="ECO:0000256" key="2">
    <source>
        <dbReference type="PIRSR" id="PIRSR000390-1"/>
    </source>
</evidence>
<reference evidence="5 6" key="1">
    <citation type="submission" date="2018-02" db="EMBL/GenBank/DDBJ databases">
        <title>Genome sequence of Desulfovibrio carbinolicus DSM 3852.</title>
        <authorList>
            <person name="Wilbanks E."/>
            <person name="Skennerton C.T."/>
            <person name="Orphan V.J."/>
        </authorList>
    </citation>
    <scope>NUCLEOTIDE SEQUENCE [LARGE SCALE GENOMIC DNA]</scope>
    <source>
        <strain evidence="5 6">DSM 3852</strain>
        <plasmid evidence="6">pdcar1</plasmid>
    </source>
</reference>
<evidence type="ECO:0000313" key="6">
    <source>
        <dbReference type="Proteomes" id="UP000293296"/>
    </source>
</evidence>
<evidence type="ECO:0000313" key="5">
    <source>
        <dbReference type="EMBL" id="QAZ69585.1"/>
    </source>
</evidence>
<evidence type="ECO:0000256" key="4">
    <source>
        <dbReference type="RuleBase" id="RU004508"/>
    </source>
</evidence>
<dbReference type="InterPro" id="IPR015421">
    <property type="entry name" value="PyrdxlP-dep_Trfase_major"/>
</dbReference>
<dbReference type="GO" id="GO:0030170">
    <property type="term" value="F:pyridoxal phosphate binding"/>
    <property type="evidence" value="ECO:0007669"/>
    <property type="project" value="TreeGrafter"/>
</dbReference>
<dbReference type="PANTHER" id="PTHR30244:SF34">
    <property type="entry name" value="DTDP-4-AMINO-4,6-DIDEOXYGALACTOSE TRANSAMINASE"/>
    <property type="match status" value="1"/>
</dbReference>
<dbReference type="Proteomes" id="UP000293296">
    <property type="component" value="Plasmid pDCAR1"/>
</dbReference>
<dbReference type="Pfam" id="PF01041">
    <property type="entry name" value="DegT_DnrJ_EryC1"/>
    <property type="match status" value="1"/>
</dbReference>
<proteinExistence type="inferred from homology"/>
<dbReference type="OrthoDB" id="9766188at2"/>
<organism evidence="5 6">
    <name type="scientific">Solidesulfovibrio carbinolicus</name>
    <dbReference type="NCBI Taxonomy" id="296842"/>
    <lineage>
        <taxon>Bacteria</taxon>
        <taxon>Pseudomonadati</taxon>
        <taxon>Thermodesulfobacteriota</taxon>
        <taxon>Desulfovibrionia</taxon>
        <taxon>Desulfovibrionales</taxon>
        <taxon>Desulfovibrionaceae</taxon>
        <taxon>Solidesulfovibrio</taxon>
    </lineage>
</organism>
<feature type="modified residue" description="N6-(pyridoxal phosphate)lysine" evidence="3">
    <location>
        <position position="196"/>
    </location>
</feature>
<sequence>MEPSFILFWGFAMTKDYIPFGTPDFTEAEIEAVTRVMRSGWVGMGKETIAFEKELSDYIGAHEVVTVNSCTSALFLALLIEGIGPGDEVIVPSLTWCATANAALYLGAKPVFCDVDSQSMCVTPKTVAEKLTSRTKAVIVVHYGGYAVDVDELRQTLPKHVAIIEDAAHAFGSYYNNKKCVGASGNLVCFSFYANKNLSTADGGAIALFDPCKAERLRSLRMSGMDSNAWSRYTKASTVFVASLTELGYKMNLTDLQAAIGRVQLRRLGEMANVRFEIAKRYKQRIDELRMDISFQSGVFDKSHARHLFVAMFDITKTGIKRDDLLLALRTRNIGASIHYRPLHSQPLYAGHGVPSLPITESLAESIMTLPISAKMTLTQVDYVVEQLAALLIKE</sequence>
<protein>
    <submittedName>
        <fullName evidence="5">DegT/DnrJ/EryC1/StrS family aminotransferase</fullName>
    </submittedName>
</protein>
<keyword evidence="6" id="KW-1185">Reference proteome</keyword>
<dbReference type="GO" id="GO:0008483">
    <property type="term" value="F:transaminase activity"/>
    <property type="evidence" value="ECO:0007669"/>
    <property type="project" value="UniProtKB-KW"/>
</dbReference>
<feature type="active site" description="Proton acceptor" evidence="2">
    <location>
        <position position="196"/>
    </location>
</feature>
<dbReference type="Gene3D" id="3.40.640.10">
    <property type="entry name" value="Type I PLP-dependent aspartate aminotransferase-like (Major domain)"/>
    <property type="match status" value="1"/>
</dbReference>
<keyword evidence="5" id="KW-0032">Aminotransferase</keyword>